<feature type="binding site" evidence="17">
    <location>
        <position position="433"/>
    </location>
    <ligand>
        <name>(6S)-NADPHX</name>
        <dbReference type="ChEBI" id="CHEBI:64076"/>
    </ligand>
</feature>
<dbReference type="AlphaFoldDB" id="A0A8J8FDD8"/>
<protein>
    <recommendedName>
        <fullName evidence="19">Bifunctional NAD(P)H-hydrate repair enzyme</fullName>
    </recommendedName>
    <alternativeName>
        <fullName evidence="19">Nicotinamide nucleotide repair protein</fullName>
    </alternativeName>
    <domain>
        <recommendedName>
            <fullName evidence="19">ADP-dependent (S)-NAD(P)H-hydrate dehydratase</fullName>
            <ecNumber evidence="19">4.2.1.136</ecNumber>
        </recommendedName>
        <alternativeName>
            <fullName evidence="19">ADP-dependent NAD(P)HX dehydratase</fullName>
        </alternativeName>
    </domain>
    <domain>
        <recommendedName>
            <fullName evidence="19">NAD(P)H-hydrate epimerase</fullName>
            <ecNumber evidence="19">5.1.99.6</ecNumber>
        </recommendedName>
    </domain>
</protein>
<dbReference type="Pfam" id="PF01256">
    <property type="entry name" value="Carb_kinase"/>
    <property type="match status" value="1"/>
</dbReference>
<dbReference type="GO" id="GO:0046496">
    <property type="term" value="P:nicotinamide nucleotide metabolic process"/>
    <property type="evidence" value="ECO:0007669"/>
    <property type="project" value="UniProtKB-UniRule"/>
</dbReference>
<feature type="binding site" evidence="17">
    <location>
        <position position="317"/>
    </location>
    <ligand>
        <name>(6S)-NADPHX</name>
        <dbReference type="ChEBI" id="CHEBI:64076"/>
    </ligand>
</feature>
<dbReference type="EC" id="4.2.1.136" evidence="19"/>
<comment type="function">
    <text evidence="14 19">Bifunctional enzyme that catalyzes the epimerization of the S- and R-forms of NAD(P)HX and the dehydration of the S-form of NAD(P)HX at the expense of ADP, which is converted to AMP. This allows the repair of both epimers of NAD(P)HX, a damaged form of NAD(P)H that is a result of enzymatic or heat-dependent hydration.</text>
</comment>
<comment type="catalytic activity">
    <reaction evidence="1 18 19">
        <text>(6R)-NADHX = (6S)-NADHX</text>
        <dbReference type="Rhea" id="RHEA:32215"/>
        <dbReference type="ChEBI" id="CHEBI:64074"/>
        <dbReference type="ChEBI" id="CHEBI:64075"/>
        <dbReference type="EC" id="5.1.99.6"/>
    </reaction>
</comment>
<evidence type="ECO:0000313" key="23">
    <source>
        <dbReference type="Proteomes" id="UP000598971"/>
    </source>
</evidence>
<dbReference type="HAMAP" id="MF_01966">
    <property type="entry name" value="NADHX_epimerase"/>
    <property type="match status" value="1"/>
</dbReference>
<dbReference type="NCBIfam" id="TIGR00196">
    <property type="entry name" value="yjeF_cterm"/>
    <property type="match status" value="1"/>
</dbReference>
<comment type="cofactor">
    <cofactor evidence="17">
        <name>Mg(2+)</name>
        <dbReference type="ChEBI" id="CHEBI:18420"/>
    </cofactor>
</comment>
<evidence type="ECO:0000256" key="10">
    <source>
        <dbReference type="ARBA" id="ARBA00023027"/>
    </source>
</evidence>
<evidence type="ECO:0000256" key="11">
    <source>
        <dbReference type="ARBA" id="ARBA00023235"/>
    </source>
</evidence>
<comment type="catalytic activity">
    <reaction evidence="2 18 19">
        <text>(6R)-NADPHX = (6S)-NADPHX</text>
        <dbReference type="Rhea" id="RHEA:32227"/>
        <dbReference type="ChEBI" id="CHEBI:64076"/>
        <dbReference type="ChEBI" id="CHEBI:64077"/>
        <dbReference type="EC" id="5.1.99.6"/>
    </reaction>
</comment>
<feature type="binding site" evidence="18">
    <location>
        <begin position="129"/>
        <end position="135"/>
    </location>
    <ligand>
        <name>(6S)-NADPHX</name>
        <dbReference type="ChEBI" id="CHEBI:64076"/>
    </ligand>
</feature>
<dbReference type="HAMAP" id="MF_01965">
    <property type="entry name" value="NADHX_dehydratase"/>
    <property type="match status" value="1"/>
</dbReference>
<feature type="binding site" evidence="18">
    <location>
        <begin position="57"/>
        <end position="61"/>
    </location>
    <ligand>
        <name>(6S)-NADPHX</name>
        <dbReference type="ChEBI" id="CHEBI:64076"/>
    </ligand>
</feature>
<gene>
    <name evidence="17" type="primary">nnrD</name>
    <name evidence="18" type="synonym">nnrE</name>
    <name evidence="22" type="ORF">GD597_09480</name>
</gene>
<evidence type="ECO:0000259" key="20">
    <source>
        <dbReference type="PROSITE" id="PS51383"/>
    </source>
</evidence>
<dbReference type="GO" id="GO:0046872">
    <property type="term" value="F:metal ion binding"/>
    <property type="evidence" value="ECO:0007669"/>
    <property type="project" value="UniProtKB-UniRule"/>
</dbReference>
<dbReference type="SUPFAM" id="SSF64153">
    <property type="entry name" value="YjeF N-terminal domain-like"/>
    <property type="match status" value="1"/>
</dbReference>
<comment type="subunit">
    <text evidence="17">Homotetramer.</text>
</comment>
<feature type="binding site" evidence="18">
    <location>
        <position position="158"/>
    </location>
    <ligand>
        <name>(6S)-NADPHX</name>
        <dbReference type="ChEBI" id="CHEBI:64076"/>
    </ligand>
</feature>
<organism evidence="22 23">
    <name type="scientific">Limnovirga soli</name>
    <dbReference type="NCBI Taxonomy" id="2656915"/>
    <lineage>
        <taxon>Bacteria</taxon>
        <taxon>Pseudomonadati</taxon>
        <taxon>Bacteroidota</taxon>
        <taxon>Chitinophagia</taxon>
        <taxon>Chitinophagales</taxon>
        <taxon>Chitinophagaceae</taxon>
        <taxon>Limnovirga</taxon>
    </lineage>
</organism>
<dbReference type="EC" id="5.1.99.6" evidence="19"/>
<sequence>MQLLTPQQIHDWDAYTIAHEPINSFNLMERAAGKCTAFLLEKKLLQHPISIFCGKGNNGGDGLAIARQLIESGYNPAVYILELGAMGTADFQQNLHILHTLTKDIHFIQSVDFFPVLPSNHIIIDALYGSGLNRPLEQLSAMLVNHINNAHATVIAIDVPSGLFIDKSASGYPIIKAAITLTFQVIKLCFLLAENAPFFGEVHVLEIGLDANYLATIQTKYTILSRSFINLIYKKRNAFAHKGSNGHCLLLAGSFGKTGAAILAAKACLRTGTGLLTVGLTQENIPIMQTVVPEAMCINREQAFDTTIYTTIAIGPGLGINEANTQLMMSVLQAFRAPIVLDADAITIIANYPVLKNFIPKGAILTPHPKEFDRLFGKTGNDVERIEKAILNAANLQCYIILKGHHTFIACPDGSGYFNNTGNAGLAKGGSGDVLTGMLAALLAQGYTPLHAALFGVYLHGLAADTALASQSMESMIATDLIEHISTAYYEINNAI</sequence>
<comment type="cofactor">
    <cofactor evidence="18 19">
        <name>K(+)</name>
        <dbReference type="ChEBI" id="CHEBI:29103"/>
    </cofactor>
    <text evidence="18 19">Binds 1 potassium ion per subunit.</text>
</comment>
<keyword evidence="13" id="KW-0511">Multifunctional enzyme</keyword>
<feature type="binding site" evidence="18">
    <location>
        <position position="161"/>
    </location>
    <ligand>
        <name>K(+)</name>
        <dbReference type="ChEBI" id="CHEBI:29103"/>
    </ligand>
</feature>
<keyword evidence="12 17" id="KW-0456">Lyase</keyword>
<evidence type="ECO:0000256" key="19">
    <source>
        <dbReference type="PIRNR" id="PIRNR017184"/>
    </source>
</evidence>
<dbReference type="NCBIfam" id="TIGR00197">
    <property type="entry name" value="yjeF_nterm"/>
    <property type="match status" value="1"/>
</dbReference>
<accession>A0A8J8FDD8</accession>
<evidence type="ECO:0000256" key="18">
    <source>
        <dbReference type="HAMAP-Rule" id="MF_01966"/>
    </source>
</evidence>
<comment type="caution">
    <text evidence="18">Lacks conserved residue(s) required for the propagation of feature annotation.</text>
</comment>
<dbReference type="GO" id="GO:0052856">
    <property type="term" value="F:NAD(P)HX epimerase activity"/>
    <property type="evidence" value="ECO:0007669"/>
    <property type="project" value="UniProtKB-UniRule"/>
</dbReference>
<evidence type="ECO:0000256" key="8">
    <source>
        <dbReference type="ARBA" id="ARBA00022857"/>
    </source>
</evidence>
<dbReference type="PIRSF" id="PIRSF017184">
    <property type="entry name" value="Nnr"/>
    <property type="match status" value="1"/>
</dbReference>
<feature type="domain" description="YjeF N-terminal" evidence="21">
    <location>
        <begin position="9"/>
        <end position="215"/>
    </location>
</feature>
<evidence type="ECO:0000256" key="14">
    <source>
        <dbReference type="ARBA" id="ARBA00025153"/>
    </source>
</evidence>
<evidence type="ECO:0000256" key="13">
    <source>
        <dbReference type="ARBA" id="ARBA00023268"/>
    </source>
</evidence>
<evidence type="ECO:0000256" key="17">
    <source>
        <dbReference type="HAMAP-Rule" id="MF_01965"/>
    </source>
</evidence>
<comment type="catalytic activity">
    <reaction evidence="16 17 19">
        <text>(6S)-NADPHX + ADP = AMP + phosphate + NADPH + H(+)</text>
        <dbReference type="Rhea" id="RHEA:32235"/>
        <dbReference type="ChEBI" id="CHEBI:15378"/>
        <dbReference type="ChEBI" id="CHEBI:43474"/>
        <dbReference type="ChEBI" id="CHEBI:57783"/>
        <dbReference type="ChEBI" id="CHEBI:64076"/>
        <dbReference type="ChEBI" id="CHEBI:456215"/>
        <dbReference type="ChEBI" id="CHEBI:456216"/>
        <dbReference type="EC" id="4.2.1.136"/>
    </reaction>
</comment>
<name>A0A8J8FDD8_9BACT</name>
<feature type="binding site" evidence="17">
    <location>
        <position position="368"/>
    </location>
    <ligand>
        <name>(6S)-NADPHX</name>
        <dbReference type="ChEBI" id="CHEBI:64076"/>
    </ligand>
</feature>
<dbReference type="EMBL" id="WHPF01000006">
    <property type="protein sequence ID" value="NNV55690.1"/>
    <property type="molecule type" value="Genomic_DNA"/>
</dbReference>
<dbReference type="PROSITE" id="PS01050">
    <property type="entry name" value="YJEF_C_2"/>
    <property type="match status" value="1"/>
</dbReference>
<feature type="binding site" evidence="18">
    <location>
        <position position="125"/>
    </location>
    <ligand>
        <name>K(+)</name>
        <dbReference type="ChEBI" id="CHEBI:29103"/>
    </ligand>
</feature>
<comment type="similarity">
    <text evidence="4 19">In the C-terminal section; belongs to the NnrD/CARKD family.</text>
</comment>
<feature type="domain" description="YjeF C-terminal" evidence="20">
    <location>
        <begin position="225"/>
        <end position="492"/>
    </location>
</feature>
<keyword evidence="6 17" id="KW-0547">Nucleotide-binding</keyword>
<comment type="similarity">
    <text evidence="3 19">In the N-terminal section; belongs to the NnrE/AIBP family.</text>
</comment>
<dbReference type="PANTHER" id="PTHR12592:SF0">
    <property type="entry name" value="ATP-DEPENDENT (S)-NAD(P)H-HYDRATE DEHYDRATASE"/>
    <property type="match status" value="1"/>
</dbReference>
<keyword evidence="5 18" id="KW-0479">Metal-binding</keyword>
<comment type="caution">
    <text evidence="22">The sequence shown here is derived from an EMBL/GenBank/DDBJ whole genome shotgun (WGS) entry which is preliminary data.</text>
</comment>
<dbReference type="GO" id="GO:0052855">
    <property type="term" value="F:ADP-dependent NAD(P)H-hydrate dehydratase activity"/>
    <property type="evidence" value="ECO:0007669"/>
    <property type="project" value="UniProtKB-UniRule"/>
</dbReference>
<keyword evidence="23" id="KW-1185">Reference proteome</keyword>
<dbReference type="PROSITE" id="PS51383">
    <property type="entry name" value="YJEF_C_3"/>
    <property type="match status" value="1"/>
</dbReference>
<keyword evidence="8 17" id="KW-0521">NADP</keyword>
<evidence type="ECO:0000256" key="15">
    <source>
        <dbReference type="ARBA" id="ARBA00048238"/>
    </source>
</evidence>
<dbReference type="GO" id="GO:0110051">
    <property type="term" value="P:metabolite repair"/>
    <property type="evidence" value="ECO:0007669"/>
    <property type="project" value="TreeGrafter"/>
</dbReference>
<comment type="similarity">
    <text evidence="18">Belongs to the NnrE/AIBP family.</text>
</comment>
<keyword evidence="11 18" id="KW-0413">Isomerase</keyword>
<evidence type="ECO:0000256" key="6">
    <source>
        <dbReference type="ARBA" id="ARBA00022741"/>
    </source>
</evidence>
<evidence type="ECO:0000256" key="16">
    <source>
        <dbReference type="ARBA" id="ARBA00049209"/>
    </source>
</evidence>
<evidence type="ECO:0000256" key="7">
    <source>
        <dbReference type="ARBA" id="ARBA00022840"/>
    </source>
</evidence>
<evidence type="ECO:0000256" key="2">
    <source>
        <dbReference type="ARBA" id="ARBA00000909"/>
    </source>
</evidence>
<dbReference type="Pfam" id="PF03853">
    <property type="entry name" value="YjeF_N"/>
    <property type="match status" value="1"/>
</dbReference>
<evidence type="ECO:0000256" key="5">
    <source>
        <dbReference type="ARBA" id="ARBA00022723"/>
    </source>
</evidence>
<dbReference type="CDD" id="cd01171">
    <property type="entry name" value="YXKO-related"/>
    <property type="match status" value="1"/>
</dbReference>
<keyword evidence="7 17" id="KW-0067">ATP-binding</keyword>
<dbReference type="InterPro" id="IPR017953">
    <property type="entry name" value="Carbohydrate_kinase_pred_CS"/>
</dbReference>
<evidence type="ECO:0000256" key="12">
    <source>
        <dbReference type="ARBA" id="ARBA00023239"/>
    </source>
</evidence>
<dbReference type="GO" id="GO:0005524">
    <property type="term" value="F:ATP binding"/>
    <property type="evidence" value="ECO:0007669"/>
    <property type="project" value="UniProtKB-UniRule"/>
</dbReference>
<evidence type="ECO:0000256" key="3">
    <source>
        <dbReference type="ARBA" id="ARBA00006001"/>
    </source>
</evidence>
<dbReference type="InterPro" id="IPR036652">
    <property type="entry name" value="YjeF_N_dom_sf"/>
</dbReference>
<keyword evidence="9 18" id="KW-0630">Potassium</keyword>
<evidence type="ECO:0000256" key="9">
    <source>
        <dbReference type="ARBA" id="ARBA00022958"/>
    </source>
</evidence>
<comment type="similarity">
    <text evidence="17">Belongs to the NnrD/CARKD family.</text>
</comment>
<feature type="binding site" evidence="17">
    <location>
        <position position="432"/>
    </location>
    <ligand>
        <name>AMP</name>
        <dbReference type="ChEBI" id="CHEBI:456215"/>
    </ligand>
</feature>
<evidence type="ECO:0000256" key="4">
    <source>
        <dbReference type="ARBA" id="ARBA00009524"/>
    </source>
</evidence>
<feature type="binding site" evidence="17">
    <location>
        <position position="260"/>
    </location>
    <ligand>
        <name>(6S)-NADPHX</name>
        <dbReference type="ChEBI" id="CHEBI:64076"/>
    </ligand>
</feature>
<comment type="function">
    <text evidence="17">Catalyzes the dehydration of the S-form of NAD(P)HX at the expense of ADP, which is converted to AMP. Together with NAD(P)HX epimerase, which catalyzes the epimerization of the S- and R-forms, the enzyme allows the repair of both epimers of NAD(P)HX, a damaged form of NAD(P)H that is a result of enzymatic or heat-dependent hydration.</text>
</comment>
<comment type="catalytic activity">
    <reaction evidence="15 17 19">
        <text>(6S)-NADHX + ADP = AMP + phosphate + NADH + H(+)</text>
        <dbReference type="Rhea" id="RHEA:32223"/>
        <dbReference type="ChEBI" id="CHEBI:15378"/>
        <dbReference type="ChEBI" id="CHEBI:43474"/>
        <dbReference type="ChEBI" id="CHEBI:57945"/>
        <dbReference type="ChEBI" id="CHEBI:64074"/>
        <dbReference type="ChEBI" id="CHEBI:456215"/>
        <dbReference type="ChEBI" id="CHEBI:456216"/>
        <dbReference type="EC" id="4.2.1.136"/>
    </reaction>
</comment>
<dbReference type="Proteomes" id="UP000598971">
    <property type="component" value="Unassembled WGS sequence"/>
</dbReference>
<dbReference type="InterPro" id="IPR000631">
    <property type="entry name" value="CARKD"/>
</dbReference>
<dbReference type="InterPro" id="IPR004443">
    <property type="entry name" value="YjeF_N_dom"/>
</dbReference>
<comment type="function">
    <text evidence="18">Catalyzes the epimerization of the S- and R-forms of NAD(P)HX, a damaged form of NAD(P)H that is a result of enzymatic or heat-dependent hydration. This is a prerequisite for the S-specific NAD(P)H-hydrate dehydratase to allow the repair of both epimers of NAD(P)HX.</text>
</comment>
<evidence type="ECO:0000259" key="21">
    <source>
        <dbReference type="PROSITE" id="PS51385"/>
    </source>
</evidence>
<feature type="binding site" evidence="18">
    <location>
        <position position="58"/>
    </location>
    <ligand>
        <name>K(+)</name>
        <dbReference type="ChEBI" id="CHEBI:29103"/>
    </ligand>
</feature>
<dbReference type="InterPro" id="IPR030677">
    <property type="entry name" value="Nnr"/>
</dbReference>
<dbReference type="PROSITE" id="PS51385">
    <property type="entry name" value="YJEF_N"/>
    <property type="match status" value="1"/>
</dbReference>
<dbReference type="InterPro" id="IPR029056">
    <property type="entry name" value="Ribokinase-like"/>
</dbReference>
<dbReference type="PANTHER" id="PTHR12592">
    <property type="entry name" value="ATP-DEPENDENT (S)-NAD(P)H-HYDRATE DEHYDRATASE FAMILY MEMBER"/>
    <property type="match status" value="1"/>
</dbReference>
<dbReference type="SUPFAM" id="SSF53613">
    <property type="entry name" value="Ribokinase-like"/>
    <property type="match status" value="1"/>
</dbReference>
<proteinExistence type="inferred from homology"/>
<dbReference type="RefSeq" id="WP_171607623.1">
    <property type="nucleotide sequence ID" value="NZ_WHPF01000006.1"/>
</dbReference>
<evidence type="ECO:0000313" key="22">
    <source>
        <dbReference type="EMBL" id="NNV55690.1"/>
    </source>
</evidence>
<dbReference type="Gene3D" id="3.40.50.10260">
    <property type="entry name" value="YjeF N-terminal domain"/>
    <property type="match status" value="1"/>
</dbReference>
<dbReference type="Gene3D" id="3.40.1190.20">
    <property type="match status" value="1"/>
</dbReference>
<keyword evidence="10 17" id="KW-0520">NAD</keyword>
<feature type="binding site" evidence="17">
    <location>
        <begin position="403"/>
        <end position="407"/>
    </location>
    <ligand>
        <name>AMP</name>
        <dbReference type="ChEBI" id="CHEBI:456215"/>
    </ligand>
</feature>
<reference evidence="22" key="1">
    <citation type="submission" date="2019-10" db="EMBL/GenBank/DDBJ databases">
        <title>Draft genome sequence of Panacibacter sp. KCS-6.</title>
        <authorList>
            <person name="Yim K.J."/>
        </authorList>
    </citation>
    <scope>NUCLEOTIDE SEQUENCE</scope>
    <source>
        <strain evidence="22">KCS-6</strain>
    </source>
</reference>
<evidence type="ECO:0000256" key="1">
    <source>
        <dbReference type="ARBA" id="ARBA00000013"/>
    </source>
</evidence>